<dbReference type="WBParaSite" id="SCUD_0001800401-mRNA-1">
    <property type="protein sequence ID" value="SCUD_0001800401-mRNA-1"/>
    <property type="gene ID" value="SCUD_0001800401"/>
</dbReference>
<proteinExistence type="predicted"/>
<accession>A0A183KSG4</accession>
<reference evidence="1" key="1">
    <citation type="submission" date="2016-06" db="UniProtKB">
        <authorList>
            <consortium name="WormBaseParasite"/>
        </authorList>
    </citation>
    <scope>IDENTIFICATION</scope>
</reference>
<evidence type="ECO:0000313" key="1">
    <source>
        <dbReference type="WBParaSite" id="SCUD_0001800401-mRNA-1"/>
    </source>
</evidence>
<sequence>LSILHKCLKNIAGIFWDHRISNSEVRRRVLGNNGKSVDEVVNFNRLRWLVHVLRMPEH</sequence>
<organism evidence="1">
    <name type="scientific">Schistosoma curassoni</name>
    <dbReference type="NCBI Taxonomy" id="6186"/>
    <lineage>
        <taxon>Eukaryota</taxon>
        <taxon>Metazoa</taxon>
        <taxon>Spiralia</taxon>
        <taxon>Lophotrochozoa</taxon>
        <taxon>Platyhelminthes</taxon>
        <taxon>Trematoda</taxon>
        <taxon>Digenea</taxon>
        <taxon>Strigeidida</taxon>
        <taxon>Schistosomatoidea</taxon>
        <taxon>Schistosomatidae</taxon>
        <taxon>Schistosoma</taxon>
    </lineage>
</organism>
<dbReference type="AlphaFoldDB" id="A0A183KSG4"/>
<protein>
    <submittedName>
        <fullName evidence="1">Transposase</fullName>
    </submittedName>
</protein>
<name>A0A183KSG4_9TREM</name>